<dbReference type="OrthoDB" id="10290234at2759"/>
<comment type="caution">
    <text evidence="1">The sequence shown here is derived from an EMBL/GenBank/DDBJ whole genome shotgun (WGS) entry which is preliminary data.</text>
</comment>
<protein>
    <recommendedName>
        <fullName evidence="3">Major facilitator superfamily (MFS) profile domain-containing protein</fullName>
    </recommendedName>
</protein>
<evidence type="ECO:0008006" key="3">
    <source>
        <dbReference type="Google" id="ProtNLM"/>
    </source>
</evidence>
<name>A0A6A1Q2B1_BALPH</name>
<evidence type="ECO:0000313" key="2">
    <source>
        <dbReference type="Proteomes" id="UP000437017"/>
    </source>
</evidence>
<feature type="non-terminal residue" evidence="1">
    <location>
        <position position="35"/>
    </location>
</feature>
<gene>
    <name evidence="1" type="ORF">E2I00_005800</name>
</gene>
<reference evidence="1 2" key="1">
    <citation type="journal article" date="2019" name="PLoS ONE">
        <title>Genomic analyses reveal an absence of contemporary introgressive admixture between fin whales and blue whales, despite known hybrids.</title>
        <authorList>
            <person name="Westbury M.V."/>
            <person name="Petersen B."/>
            <person name="Lorenzen E.D."/>
        </authorList>
    </citation>
    <scope>NUCLEOTIDE SEQUENCE [LARGE SCALE GENOMIC DNA]</scope>
    <source>
        <strain evidence="1">FinWhale-01</strain>
    </source>
</reference>
<evidence type="ECO:0000313" key="1">
    <source>
        <dbReference type="EMBL" id="KAB0401565.1"/>
    </source>
</evidence>
<dbReference type="EMBL" id="SGJD01001187">
    <property type="protein sequence ID" value="KAB0401565.1"/>
    <property type="molecule type" value="Genomic_DNA"/>
</dbReference>
<dbReference type="Proteomes" id="UP000437017">
    <property type="component" value="Unassembled WGS sequence"/>
</dbReference>
<keyword evidence="2" id="KW-1185">Reference proteome</keyword>
<organism evidence="1 2">
    <name type="scientific">Balaenoptera physalus</name>
    <name type="common">Fin whale</name>
    <name type="synonym">Balaena physalus</name>
    <dbReference type="NCBI Taxonomy" id="9770"/>
    <lineage>
        <taxon>Eukaryota</taxon>
        <taxon>Metazoa</taxon>
        <taxon>Chordata</taxon>
        <taxon>Craniata</taxon>
        <taxon>Vertebrata</taxon>
        <taxon>Euteleostomi</taxon>
        <taxon>Mammalia</taxon>
        <taxon>Eutheria</taxon>
        <taxon>Laurasiatheria</taxon>
        <taxon>Artiodactyla</taxon>
        <taxon>Whippomorpha</taxon>
        <taxon>Cetacea</taxon>
        <taxon>Mysticeti</taxon>
        <taxon>Balaenopteridae</taxon>
        <taxon>Balaenoptera</taxon>
    </lineage>
</organism>
<accession>A0A6A1Q2B1</accession>
<sequence length="35" mass="3717">MWDSVCDSQSLKSLSQSIFMAGYISGSPVSGYVAD</sequence>
<proteinExistence type="predicted"/>
<dbReference type="AlphaFoldDB" id="A0A6A1Q2B1"/>